<sequence length="222" mass="25545">MDLRIKKALNACLLTYSELVTSDGTALLERLQEVFGQDVPYLVKVEHVDAAFDEHPRFEELREIVFDLLLMNFFAADAAKLEADYLESEEWEAIEDQTIDRGTEILNLLLYLRECADEGIEPQLSDYLKEFLLVDEDEFQDEYRIYEPVIANQLLVESDYSEISRVASSVSENQELAELFYPMMAFFREADPTADDLAEFTRASGNPAFDSAVYNLLVSYNR</sequence>
<dbReference type="STRING" id="623281.SAMN05421747_11616"/>
<evidence type="ECO:0000313" key="2">
    <source>
        <dbReference type="Proteomes" id="UP000199577"/>
    </source>
</evidence>
<name>A0A1I1KJW2_9SPHI</name>
<dbReference type="EMBL" id="FOLL01000016">
    <property type="protein sequence ID" value="SFC60562.1"/>
    <property type="molecule type" value="Genomic_DNA"/>
</dbReference>
<evidence type="ECO:0000313" key="1">
    <source>
        <dbReference type="EMBL" id="SFC60562.1"/>
    </source>
</evidence>
<dbReference type="RefSeq" id="WP_090974446.1">
    <property type="nucleotide sequence ID" value="NZ_FOLL01000016.1"/>
</dbReference>
<reference evidence="1 2" key="1">
    <citation type="submission" date="2016-10" db="EMBL/GenBank/DDBJ databases">
        <authorList>
            <person name="de Groot N.N."/>
        </authorList>
    </citation>
    <scope>NUCLEOTIDE SEQUENCE [LARGE SCALE GENOMIC DNA]</scope>
    <source>
        <strain evidence="1 2">DSM 22900</strain>
    </source>
</reference>
<gene>
    <name evidence="1" type="ORF">SAMN05421747_11616</name>
</gene>
<keyword evidence="2" id="KW-1185">Reference proteome</keyword>
<accession>A0A1I1KJW2</accession>
<dbReference type="OrthoDB" id="792024at2"/>
<dbReference type="Proteomes" id="UP000199577">
    <property type="component" value="Unassembled WGS sequence"/>
</dbReference>
<organism evidence="1 2">
    <name type="scientific">Parapedobacter composti</name>
    <dbReference type="NCBI Taxonomy" id="623281"/>
    <lineage>
        <taxon>Bacteria</taxon>
        <taxon>Pseudomonadati</taxon>
        <taxon>Bacteroidota</taxon>
        <taxon>Sphingobacteriia</taxon>
        <taxon>Sphingobacteriales</taxon>
        <taxon>Sphingobacteriaceae</taxon>
        <taxon>Parapedobacter</taxon>
    </lineage>
</organism>
<dbReference type="AlphaFoldDB" id="A0A1I1KJW2"/>
<protein>
    <submittedName>
        <fullName evidence="1">Uncharacterized protein</fullName>
    </submittedName>
</protein>
<proteinExistence type="predicted"/>